<feature type="compositionally biased region" description="Polar residues" evidence="1">
    <location>
        <begin position="540"/>
        <end position="549"/>
    </location>
</feature>
<feature type="region of interest" description="Disordered" evidence="1">
    <location>
        <begin position="1"/>
        <end position="98"/>
    </location>
</feature>
<dbReference type="PANTHER" id="PTHR20932:SF8">
    <property type="entry name" value="LD22649P"/>
    <property type="match status" value="1"/>
</dbReference>
<dbReference type="Proteomes" id="UP001309876">
    <property type="component" value="Unassembled WGS sequence"/>
</dbReference>
<evidence type="ECO:0000313" key="2">
    <source>
        <dbReference type="EMBL" id="KAK5081676.1"/>
    </source>
</evidence>
<dbReference type="AlphaFoldDB" id="A0AAN7SU95"/>
<feature type="compositionally biased region" description="Polar residues" evidence="1">
    <location>
        <begin position="451"/>
        <end position="462"/>
    </location>
</feature>
<feature type="region of interest" description="Disordered" evidence="1">
    <location>
        <begin position="308"/>
        <end position="338"/>
    </location>
</feature>
<keyword evidence="3" id="KW-1185">Reference proteome</keyword>
<proteinExistence type="predicted"/>
<dbReference type="InterPro" id="IPR036779">
    <property type="entry name" value="LysM_dom_sf"/>
</dbReference>
<organism evidence="2 3">
    <name type="scientific">Lithohypha guttulata</name>
    <dbReference type="NCBI Taxonomy" id="1690604"/>
    <lineage>
        <taxon>Eukaryota</taxon>
        <taxon>Fungi</taxon>
        <taxon>Dikarya</taxon>
        <taxon>Ascomycota</taxon>
        <taxon>Pezizomycotina</taxon>
        <taxon>Eurotiomycetes</taxon>
        <taxon>Chaetothyriomycetidae</taxon>
        <taxon>Chaetothyriales</taxon>
        <taxon>Trichomeriaceae</taxon>
        <taxon>Lithohypha</taxon>
    </lineage>
</organism>
<feature type="compositionally biased region" description="Polar residues" evidence="1">
    <location>
        <begin position="380"/>
        <end position="394"/>
    </location>
</feature>
<feature type="compositionally biased region" description="Polar residues" evidence="1">
    <location>
        <begin position="327"/>
        <end position="338"/>
    </location>
</feature>
<feature type="compositionally biased region" description="Low complexity" evidence="1">
    <location>
        <begin position="436"/>
        <end position="450"/>
    </location>
</feature>
<feature type="region of interest" description="Disordered" evidence="1">
    <location>
        <begin position="422"/>
        <end position="549"/>
    </location>
</feature>
<dbReference type="PANTHER" id="PTHR20932">
    <property type="entry name" value="LYSM AND PUTATIVE PEPTIDOGLYCAN-BINDING DOMAIN-CONTAINING PROTEIN"/>
    <property type="match status" value="1"/>
</dbReference>
<feature type="compositionally biased region" description="Polar residues" evidence="1">
    <location>
        <begin position="308"/>
        <end position="319"/>
    </location>
</feature>
<evidence type="ECO:0008006" key="4">
    <source>
        <dbReference type="Google" id="ProtNLM"/>
    </source>
</evidence>
<evidence type="ECO:0000256" key="1">
    <source>
        <dbReference type="SAM" id="MobiDB-lite"/>
    </source>
</evidence>
<evidence type="ECO:0000313" key="3">
    <source>
        <dbReference type="Proteomes" id="UP001309876"/>
    </source>
</evidence>
<dbReference type="EMBL" id="JAVRRJ010000009">
    <property type="protein sequence ID" value="KAK5081676.1"/>
    <property type="molecule type" value="Genomic_DNA"/>
</dbReference>
<dbReference type="InterPro" id="IPR045030">
    <property type="entry name" value="LYSM1-4"/>
</dbReference>
<reference evidence="2 3" key="1">
    <citation type="submission" date="2023-08" db="EMBL/GenBank/DDBJ databases">
        <title>Black Yeasts Isolated from many extreme environments.</title>
        <authorList>
            <person name="Coleine C."/>
            <person name="Stajich J.E."/>
            <person name="Selbmann L."/>
        </authorList>
    </citation>
    <scope>NUCLEOTIDE SEQUENCE [LARGE SCALE GENOMIC DNA]</scope>
    <source>
        <strain evidence="2 3">CCFEE 5910</strain>
    </source>
</reference>
<feature type="compositionally biased region" description="Polar residues" evidence="1">
    <location>
        <begin position="22"/>
        <end position="88"/>
    </location>
</feature>
<accession>A0AAN7SU95</accession>
<gene>
    <name evidence="2" type="ORF">LTR05_007809</name>
</gene>
<protein>
    <recommendedName>
        <fullName evidence="4">LysM domain-containing protein</fullName>
    </recommendedName>
</protein>
<name>A0AAN7SU95_9EURO</name>
<feature type="compositionally biased region" description="Low complexity" evidence="1">
    <location>
        <begin position="1"/>
        <end position="21"/>
    </location>
</feature>
<feature type="region of interest" description="Disordered" evidence="1">
    <location>
        <begin position="380"/>
        <end position="405"/>
    </location>
</feature>
<dbReference type="Gene3D" id="3.10.350.10">
    <property type="entry name" value="LysM domain"/>
    <property type="match status" value="1"/>
</dbReference>
<comment type="caution">
    <text evidence="2">The sequence shown here is derived from an EMBL/GenBank/DDBJ whole genome shotgun (WGS) entry which is preliminary data.</text>
</comment>
<sequence length="653" mass="71355">MTSNGNGNSSFYSNANSSTSTLRPRNTLNRLISYEDGSSQHDAIGTTTSTSSTPLRFDSRSTSPSTSTQVCDKTKPQNLQSYATSHSRNTSENRDRRAPNGIWESWSSIQGLASGLLGSAGAAQPARRGSGVDKQRVGRMVQDKNYGLKQAQAKWGPDVDTTAKPTFIEQRQALLQAKRRETVLLQSNEASVGKDSLGRYKRKDSDASINRSPIDNQNDGYVLVYRHKVRPQDTMAGVVIKYSCQPEAFRKVNRFWPNDNIQRKEYVMLPLDACSIRGRKTESPYVADLLQEGNKNIKSPFNTIDGSVTTPPITSSSAAGATEPFPLTTTIPLNSNSDSDSEFKHDSWVVLPSDPQPIEVLRISKRALGYFPLLRRKSQSYSTPAGSSVSTPKSSFDMLRHPPTHAAQQAQLNQQLQSLSLKSSPVRHPSVPHYLTTSSRTRSSSTVSTSNGTASGQNTFLSALQGPGGVGTLRGNRAERAKPGPADDPLNKKFAQYAPDLLPPDHPDYQPPVSNLSLKLPHSRRPSNSIRGTPRASIDSIRSTRSNSSTMPAAIAGWVGKVASSPMRKKTDMNSMHRGERADLTLSLNVLGASPGDLIELADTPDEVSRQLHDAVDKMDDRTPIATPAIEEEDALNERFPIRGRVRRAYEAE</sequence>
<feature type="compositionally biased region" description="Basic and acidic residues" evidence="1">
    <location>
        <begin position="89"/>
        <end position="98"/>
    </location>
</feature>